<reference evidence="1 2" key="2">
    <citation type="submission" date="2018-12" db="EMBL/GenBank/DDBJ databases">
        <title>Rhizobacter gummiphilus sp. nov., a rubber-degrading bacterium isolated from the soil of a botanical garden in Japan.</title>
        <authorList>
            <person name="Shunsuke S.S."/>
        </authorList>
    </citation>
    <scope>NUCLEOTIDE SEQUENCE [LARGE SCALE GENOMIC DNA]</scope>
    <source>
        <strain evidence="1 2">S-16</strain>
    </source>
</reference>
<accession>A0A3N7HSD6</accession>
<gene>
    <name evidence="1" type="ORF">DZC73_10230</name>
</gene>
<protein>
    <submittedName>
        <fullName evidence="1">Uncharacterized protein</fullName>
    </submittedName>
</protein>
<proteinExistence type="predicted"/>
<keyword evidence="2" id="KW-1185">Reference proteome</keyword>
<name>A0A3N7HSD6_9BURK</name>
<dbReference type="RefSeq" id="WP_124540117.1">
    <property type="nucleotide sequence ID" value="NZ_QUSW01000002.1"/>
</dbReference>
<comment type="caution">
    <text evidence="1">The sequence shown here is derived from an EMBL/GenBank/DDBJ whole genome shotgun (WGS) entry which is preliminary data.</text>
</comment>
<dbReference type="AlphaFoldDB" id="A0A3N7HSD6"/>
<organism evidence="1 2">
    <name type="scientific">Piscinibacter terrae</name>
    <dbReference type="NCBI Taxonomy" id="2496871"/>
    <lineage>
        <taxon>Bacteria</taxon>
        <taxon>Pseudomonadati</taxon>
        <taxon>Pseudomonadota</taxon>
        <taxon>Betaproteobacteria</taxon>
        <taxon>Burkholderiales</taxon>
        <taxon>Sphaerotilaceae</taxon>
        <taxon>Piscinibacter</taxon>
    </lineage>
</organism>
<reference evidence="1 2" key="1">
    <citation type="submission" date="2018-08" db="EMBL/GenBank/DDBJ databases">
        <authorList>
            <person name="Khan S.A."/>
            <person name="Jeon C.O."/>
            <person name="Chun B.H."/>
            <person name="Jeong S.E."/>
        </authorList>
    </citation>
    <scope>NUCLEOTIDE SEQUENCE [LARGE SCALE GENOMIC DNA]</scope>
    <source>
        <strain evidence="1 2">S-16</strain>
    </source>
</reference>
<dbReference type="Proteomes" id="UP000267464">
    <property type="component" value="Unassembled WGS sequence"/>
</dbReference>
<evidence type="ECO:0000313" key="2">
    <source>
        <dbReference type="Proteomes" id="UP000267464"/>
    </source>
</evidence>
<sequence length="182" mass="20360">MDEGGSIPIEQSADEVLQLPGDVLNVLPEAAAQSVRSWWETLPPAERHELVLSWMIQADTCRYAREAQSWFELPVLVGARFLPRENDSNDDGSEWNQDLYEYLINHPELALVQHGIVHHICTSEPSVRRALKQGLIAADFECSAGHEACPVRQLLAHRPGSDVKLFVLSPAELVQFGGTRKR</sequence>
<evidence type="ECO:0000313" key="1">
    <source>
        <dbReference type="EMBL" id="RQP25208.1"/>
    </source>
</evidence>
<dbReference type="EMBL" id="QUSW01000002">
    <property type="protein sequence ID" value="RQP25208.1"/>
    <property type="molecule type" value="Genomic_DNA"/>
</dbReference>